<dbReference type="SMART" id="SM00220">
    <property type="entry name" value="S_TKc"/>
    <property type="match status" value="1"/>
</dbReference>
<dbReference type="GO" id="GO:0050321">
    <property type="term" value="F:tau-protein kinase activity"/>
    <property type="evidence" value="ECO:0007669"/>
    <property type="project" value="TreeGrafter"/>
</dbReference>
<organism evidence="9">
    <name type="scientific">Phlebotomus kandelakii</name>
    <dbReference type="NCBI Taxonomy" id="1109342"/>
    <lineage>
        <taxon>Eukaryota</taxon>
        <taxon>Metazoa</taxon>
        <taxon>Ecdysozoa</taxon>
        <taxon>Arthropoda</taxon>
        <taxon>Hexapoda</taxon>
        <taxon>Insecta</taxon>
        <taxon>Pterygota</taxon>
        <taxon>Neoptera</taxon>
        <taxon>Endopterygota</taxon>
        <taxon>Diptera</taxon>
        <taxon>Nematocera</taxon>
        <taxon>Psychodoidea</taxon>
        <taxon>Psychodidae</taxon>
        <taxon>Phlebotomus</taxon>
        <taxon>Larroussius</taxon>
    </lineage>
</organism>
<name>A0A6B2EFL4_9DIPT</name>
<accession>A0A6B2EFL4</accession>
<feature type="binding site" evidence="6">
    <location>
        <position position="56"/>
    </location>
    <ligand>
        <name>ATP</name>
        <dbReference type="ChEBI" id="CHEBI:30616"/>
    </ligand>
</feature>
<dbReference type="PANTHER" id="PTHR24346">
    <property type="entry name" value="MAP/MICROTUBULE AFFINITY-REGULATING KINASE"/>
    <property type="match status" value="1"/>
</dbReference>
<protein>
    <submittedName>
        <fullName evidence="9">Putative serine/threonine protein kinase</fullName>
    </submittedName>
</protein>
<feature type="region of interest" description="Disordered" evidence="7">
    <location>
        <begin position="721"/>
        <end position="760"/>
    </location>
</feature>
<dbReference type="PANTHER" id="PTHR24346:SF93">
    <property type="entry name" value="NUAK FAMILY SNF1-LIKE KINASE 1"/>
    <property type="match status" value="1"/>
</dbReference>
<dbReference type="SUPFAM" id="SSF56112">
    <property type="entry name" value="Protein kinase-like (PK-like)"/>
    <property type="match status" value="1"/>
</dbReference>
<feature type="compositionally biased region" description="Low complexity" evidence="7">
    <location>
        <begin position="893"/>
        <end position="917"/>
    </location>
</feature>
<proteinExistence type="predicted"/>
<dbReference type="FunFam" id="1.10.510.10:FF:000389">
    <property type="entry name" value="Uncharacterized protein, isoform E"/>
    <property type="match status" value="1"/>
</dbReference>
<feature type="compositionally biased region" description="Basic and acidic residues" evidence="7">
    <location>
        <begin position="450"/>
        <end position="464"/>
    </location>
</feature>
<dbReference type="Gene3D" id="1.10.510.10">
    <property type="entry name" value="Transferase(Phosphotransferase) domain 1"/>
    <property type="match status" value="1"/>
</dbReference>
<keyword evidence="5 6" id="KW-0067">ATP-binding</keyword>
<feature type="compositionally biased region" description="Polar residues" evidence="7">
    <location>
        <begin position="876"/>
        <end position="892"/>
    </location>
</feature>
<dbReference type="InterPro" id="IPR011009">
    <property type="entry name" value="Kinase-like_dom_sf"/>
</dbReference>
<feature type="compositionally biased region" description="Low complexity" evidence="7">
    <location>
        <begin position="955"/>
        <end position="967"/>
    </location>
</feature>
<feature type="compositionally biased region" description="Basic and acidic residues" evidence="7">
    <location>
        <begin position="519"/>
        <end position="537"/>
    </location>
</feature>
<dbReference type="PROSITE" id="PS00108">
    <property type="entry name" value="PROTEIN_KINASE_ST"/>
    <property type="match status" value="1"/>
</dbReference>
<feature type="region of interest" description="Disordered" evidence="7">
    <location>
        <begin position="513"/>
        <end position="537"/>
    </location>
</feature>
<keyword evidence="2" id="KW-0808">Transferase</keyword>
<keyword evidence="4 9" id="KW-0418">Kinase</keyword>
<feature type="region of interest" description="Disordered" evidence="7">
    <location>
        <begin position="362"/>
        <end position="403"/>
    </location>
</feature>
<feature type="compositionally biased region" description="Polar residues" evidence="7">
    <location>
        <begin position="745"/>
        <end position="756"/>
    </location>
</feature>
<keyword evidence="1 9" id="KW-0723">Serine/threonine-protein kinase</keyword>
<evidence type="ECO:0000313" key="9">
    <source>
        <dbReference type="EMBL" id="NBJ62104.1"/>
    </source>
</evidence>
<evidence type="ECO:0000256" key="3">
    <source>
        <dbReference type="ARBA" id="ARBA00022741"/>
    </source>
</evidence>
<dbReference type="GO" id="GO:0005737">
    <property type="term" value="C:cytoplasm"/>
    <property type="evidence" value="ECO:0007669"/>
    <property type="project" value="TreeGrafter"/>
</dbReference>
<feature type="region of interest" description="Disordered" evidence="7">
    <location>
        <begin position="870"/>
        <end position="927"/>
    </location>
</feature>
<evidence type="ECO:0000256" key="1">
    <source>
        <dbReference type="ARBA" id="ARBA00022527"/>
    </source>
</evidence>
<dbReference type="FunFam" id="3.30.200.20:FF:000315">
    <property type="entry name" value="Calcium-dependent protein kinase 3"/>
    <property type="match status" value="1"/>
</dbReference>
<dbReference type="InterPro" id="IPR000719">
    <property type="entry name" value="Prot_kinase_dom"/>
</dbReference>
<dbReference type="InterPro" id="IPR008271">
    <property type="entry name" value="Ser/Thr_kinase_AS"/>
</dbReference>
<feature type="region of interest" description="Disordered" evidence="7">
    <location>
        <begin position="567"/>
        <end position="647"/>
    </location>
</feature>
<dbReference type="PROSITE" id="PS00107">
    <property type="entry name" value="PROTEIN_KINASE_ATP"/>
    <property type="match status" value="1"/>
</dbReference>
<feature type="domain" description="Protein kinase" evidence="8">
    <location>
        <begin position="23"/>
        <end position="274"/>
    </location>
</feature>
<evidence type="ECO:0000259" key="8">
    <source>
        <dbReference type="PROSITE" id="PS50011"/>
    </source>
</evidence>
<feature type="compositionally biased region" description="Low complexity" evidence="7">
    <location>
        <begin position="593"/>
        <end position="603"/>
    </location>
</feature>
<feature type="compositionally biased region" description="Polar residues" evidence="7">
    <location>
        <begin position="626"/>
        <end position="645"/>
    </location>
</feature>
<dbReference type="CDD" id="cd14073">
    <property type="entry name" value="STKc_NUAK"/>
    <property type="match status" value="1"/>
</dbReference>
<dbReference type="Pfam" id="PF00069">
    <property type="entry name" value="Pkinase"/>
    <property type="match status" value="1"/>
</dbReference>
<evidence type="ECO:0000256" key="4">
    <source>
        <dbReference type="ARBA" id="ARBA00022777"/>
    </source>
</evidence>
<evidence type="ECO:0000256" key="5">
    <source>
        <dbReference type="ARBA" id="ARBA00022840"/>
    </source>
</evidence>
<dbReference type="GO" id="GO:0000226">
    <property type="term" value="P:microtubule cytoskeleton organization"/>
    <property type="evidence" value="ECO:0007669"/>
    <property type="project" value="TreeGrafter"/>
</dbReference>
<evidence type="ECO:0000256" key="6">
    <source>
        <dbReference type="PROSITE-ProRule" id="PRU10141"/>
    </source>
</evidence>
<dbReference type="GO" id="GO:0035556">
    <property type="term" value="P:intracellular signal transduction"/>
    <property type="evidence" value="ECO:0007669"/>
    <property type="project" value="TreeGrafter"/>
</dbReference>
<keyword evidence="3 6" id="KW-0547">Nucleotide-binding</keyword>
<dbReference type="AlphaFoldDB" id="A0A6B2EFL4"/>
<dbReference type="PROSITE" id="PS50011">
    <property type="entry name" value="PROTEIN_KINASE_DOM"/>
    <property type="match status" value="1"/>
</dbReference>
<dbReference type="EMBL" id="GIFK01004401">
    <property type="protein sequence ID" value="NBJ62104.1"/>
    <property type="molecule type" value="Transcribed_RNA"/>
</dbReference>
<feature type="region of interest" description="Disordered" evidence="7">
    <location>
        <begin position="944"/>
        <end position="1039"/>
    </location>
</feature>
<dbReference type="GO" id="GO:0005524">
    <property type="term" value="F:ATP binding"/>
    <property type="evidence" value="ECO:0007669"/>
    <property type="project" value="UniProtKB-UniRule"/>
</dbReference>
<feature type="compositionally biased region" description="Basic and acidic residues" evidence="7">
    <location>
        <begin position="996"/>
        <end position="1007"/>
    </location>
</feature>
<feature type="region of interest" description="Disordered" evidence="7">
    <location>
        <begin position="441"/>
        <end position="464"/>
    </location>
</feature>
<sequence>MSGIGNTGTVKLNNHRKKLRQRFDIIKKLGQGTYGKVQLGINKETSQEVAIKTIKKCKIETEADLIRIRREVQIMSSVQHPNIIHIYEVFENREKMVLVMEFAAGGELYDYLSERKVLSEEEARRVFRQIATAVYYCHKHKICHRDLKLENILLDENGNAKIADFGLSNVFDEQRLLATFCGSPLYASPEIVKGTPYQGPEVDCWSLGVLLYTLVYGAMPFDGSNFKRLVKQISQGDYYEPKKPSPASPLIREMLTVCPQRRATIEQICNHWWVNEGYQESCLDLAEELANQTPVRLDVLLSLAPSSVTADQLVVPGLEDGKSTERVTRSHSVGSIIDMANTEAERRIIDMVQAGGEAALMPSPTRTITPAESPAQPKRKLETTVSMENATGAKKKEKPTEKLKNESLTIVEAMDVDPEVTDRESEALTVQDVKDQEVLQADDDASSQAMEKEESAKEVSPEKKKVVKKKVTPVKGEGEEVAKEKIPVKVVKKTASKNKTADLATTIKEADEEVVSVSAERKNSLPEENLTKPTERRRSRIFETAEKFQNMANQASDRAKKFVVPGVGASGGFLKRDTERRASVPTAESVEKAAAPQSQPAASEVKSELEPAAVEKSQTRGEVVNKSCQDDLQSSDSKGSVQSFSLEEARKSMENSIALLNQARNESNPDLDQLCAKTENVAVSDENTERQRKLKNAREIIGIRKPPVPFGINGRSISGSVVPSATGSEKKSMRLQVGPDPSDMRTATFSVSTPEQRTFDREPLTTSMAKPVAVGTATETPGEGTMKTSRAEIVLKSATLPRRKATKSEVPLETSKPESTGMRFSTEMQHQMPDLRSAPIREHSTPYSPLSLHQRAMSLEPQAREHFVPIARPSNYIRTTSSNPFRATSLSRQSTNESDTETTTTTSATQSQQNVTAGGTNQPIKKSPREFIIPIAVEGGGYITPRAGSLEPSESTASGSTFRSTGSRTKRIGSLLGERDSEENSLFNKLHRHTSLTKESDTDEPRFHSMHRLRSTRPVKKINQDPSADSASSGEDDDEDGFEILTAENLFSTLLQRVRALTNRINVNNETTSGFPTSRFMSNLRQGQSPFWHHDPFGSRLNNGGHPWRTSMTRDLTADIDSMFSRSTGATLPRGDYRQFFSK</sequence>
<evidence type="ECO:0000256" key="7">
    <source>
        <dbReference type="SAM" id="MobiDB-lite"/>
    </source>
</evidence>
<evidence type="ECO:0000256" key="2">
    <source>
        <dbReference type="ARBA" id="ARBA00022679"/>
    </source>
</evidence>
<reference evidence="9" key="1">
    <citation type="submission" date="2019-10" db="EMBL/GenBank/DDBJ databases">
        <title>Short sand fly seasons in Tbilisi, Georgia, hinder development of host immunity to saliva of the visceral leishmaniasis vector Phlebotomus kandelakii.</title>
        <authorList>
            <person name="Oliveira F."/>
            <person name="Giorgobiani E."/>
            <person name="Guimaraes-Costa A.B."/>
            <person name="Abdeladhim M."/>
            <person name="Oristian J."/>
            <person name="Tskhvaradze L."/>
            <person name="Tsertsvadze N."/>
            <person name="Zakalashvili M."/>
            <person name="Valenzuela J.G."/>
            <person name="Kamhawi S."/>
        </authorList>
    </citation>
    <scope>NUCLEOTIDE SEQUENCE</scope>
    <source>
        <strain evidence="9">Wild-capture in Tbilisi</strain>
        <tissue evidence="9">Salivary glands</tissue>
    </source>
</reference>
<dbReference type="InterPro" id="IPR017441">
    <property type="entry name" value="Protein_kinase_ATP_BS"/>
</dbReference>
<feature type="compositionally biased region" description="Basic residues" evidence="7">
    <location>
        <begin position="1008"/>
        <end position="1020"/>
    </location>
</feature>